<keyword evidence="11 12" id="KW-0407">Ion channel</keyword>
<name>A0A7R9A9X7_9CRUS</name>
<evidence type="ECO:0000313" key="15">
    <source>
        <dbReference type="Proteomes" id="UP000677054"/>
    </source>
</evidence>
<keyword evidence="6 13" id="KW-1133">Transmembrane helix</keyword>
<evidence type="ECO:0000256" key="11">
    <source>
        <dbReference type="ARBA" id="ARBA00023303"/>
    </source>
</evidence>
<gene>
    <name evidence="14" type="ORF">DSTB1V02_LOCUS10003</name>
</gene>
<comment type="subcellular location">
    <subcellularLocation>
        <location evidence="1">Membrane</location>
        <topology evidence="1">Multi-pass membrane protein</topology>
    </subcellularLocation>
</comment>
<dbReference type="Pfam" id="PF00858">
    <property type="entry name" value="ASC"/>
    <property type="match status" value="1"/>
</dbReference>
<dbReference type="InterPro" id="IPR001873">
    <property type="entry name" value="ENaC"/>
</dbReference>
<evidence type="ECO:0000256" key="5">
    <source>
        <dbReference type="ARBA" id="ARBA00022692"/>
    </source>
</evidence>
<protein>
    <submittedName>
        <fullName evidence="14">Uncharacterized protein</fullName>
    </submittedName>
</protein>
<feature type="transmembrane region" description="Helical" evidence="13">
    <location>
        <begin position="58"/>
        <end position="76"/>
    </location>
</feature>
<proteinExistence type="inferred from homology"/>
<evidence type="ECO:0000256" key="12">
    <source>
        <dbReference type="RuleBase" id="RU000679"/>
    </source>
</evidence>
<keyword evidence="10 12" id="KW-0739">Sodium transport</keyword>
<dbReference type="OrthoDB" id="6021021at2759"/>
<keyword evidence="4 12" id="KW-0894">Sodium channel</keyword>
<organism evidence="14">
    <name type="scientific">Darwinula stevensoni</name>
    <dbReference type="NCBI Taxonomy" id="69355"/>
    <lineage>
        <taxon>Eukaryota</taxon>
        <taxon>Metazoa</taxon>
        <taxon>Ecdysozoa</taxon>
        <taxon>Arthropoda</taxon>
        <taxon>Crustacea</taxon>
        <taxon>Oligostraca</taxon>
        <taxon>Ostracoda</taxon>
        <taxon>Podocopa</taxon>
        <taxon>Podocopida</taxon>
        <taxon>Darwinulocopina</taxon>
        <taxon>Darwinuloidea</taxon>
        <taxon>Darwinulidae</taxon>
        <taxon>Darwinula</taxon>
    </lineage>
</organism>
<keyword evidence="3 12" id="KW-0813">Transport</keyword>
<accession>A0A7R9A9X7</accession>
<evidence type="ECO:0000313" key="14">
    <source>
        <dbReference type="EMBL" id="CAD7250221.1"/>
    </source>
</evidence>
<keyword evidence="7" id="KW-0915">Sodium</keyword>
<evidence type="ECO:0000256" key="3">
    <source>
        <dbReference type="ARBA" id="ARBA00022448"/>
    </source>
</evidence>
<dbReference type="AlphaFoldDB" id="A0A7R9A9X7"/>
<evidence type="ECO:0000256" key="4">
    <source>
        <dbReference type="ARBA" id="ARBA00022461"/>
    </source>
</evidence>
<keyword evidence="9 13" id="KW-0472">Membrane</keyword>
<sequence>MSSKVVIEQIGKRMVSEIQFAEDEAIGARRVTLRFLDRFSGNGLGRSAYRDSSPFRRLFWLLIFLVAMGHMVYLIVDAIKTYNSGAKATMIELKTDKELDFPSVTICAYSPLWKNLDDEPTLSKFKNLFELNEDLEGALDDILQPGDISHLTTVVFPLNDDTKQDMGQSNCIKPFVHLYPNDALSSSGPTGQVDGPTIATAQPPADGRVESSTPFGTSEVSWEENYDEDDLRKIFEADGIRVDSGDETKSSFYTLSDFREYINLADAISDIMKSIQHCSFSDVPCNQEYVSDIIRLRKYRISDFRIKNDSNHGQCLTYNYKGDKRVSRSGSSGGLHLRLLWNASNELVLLGPAKGFRVAVNHPKAEPDTLGEGFDVGLNMNSYVGVRKMSFERLPPDTDCAFDSYLQERFDKRIFKVSDENKYSKKGKAPIPACFREERHQWFLSAAQTVPQHALLLGLIAWLRDKKGKTPIKKDLMTETF</sequence>
<evidence type="ECO:0000256" key="7">
    <source>
        <dbReference type="ARBA" id="ARBA00023053"/>
    </source>
</evidence>
<reference evidence="14" key="1">
    <citation type="submission" date="2020-11" db="EMBL/GenBank/DDBJ databases">
        <authorList>
            <person name="Tran Van P."/>
        </authorList>
    </citation>
    <scope>NUCLEOTIDE SEQUENCE</scope>
</reference>
<evidence type="ECO:0000256" key="1">
    <source>
        <dbReference type="ARBA" id="ARBA00004141"/>
    </source>
</evidence>
<evidence type="ECO:0000256" key="2">
    <source>
        <dbReference type="ARBA" id="ARBA00007193"/>
    </source>
</evidence>
<dbReference type="GO" id="GO:0005886">
    <property type="term" value="C:plasma membrane"/>
    <property type="evidence" value="ECO:0007669"/>
    <property type="project" value="TreeGrafter"/>
</dbReference>
<evidence type="ECO:0000256" key="6">
    <source>
        <dbReference type="ARBA" id="ARBA00022989"/>
    </source>
</evidence>
<evidence type="ECO:0000256" key="13">
    <source>
        <dbReference type="SAM" id="Phobius"/>
    </source>
</evidence>
<evidence type="ECO:0000256" key="8">
    <source>
        <dbReference type="ARBA" id="ARBA00023065"/>
    </source>
</evidence>
<evidence type="ECO:0000256" key="10">
    <source>
        <dbReference type="ARBA" id="ARBA00023201"/>
    </source>
</evidence>
<dbReference type="EMBL" id="LR902249">
    <property type="protein sequence ID" value="CAD7250221.1"/>
    <property type="molecule type" value="Genomic_DNA"/>
</dbReference>
<evidence type="ECO:0000256" key="9">
    <source>
        <dbReference type="ARBA" id="ARBA00023136"/>
    </source>
</evidence>
<keyword evidence="5 12" id="KW-0812">Transmembrane</keyword>
<dbReference type="Proteomes" id="UP000677054">
    <property type="component" value="Unassembled WGS sequence"/>
</dbReference>
<dbReference type="PRINTS" id="PR01078">
    <property type="entry name" value="AMINACHANNEL"/>
</dbReference>
<dbReference type="Gene3D" id="2.60.470.10">
    <property type="entry name" value="Acid-sensing ion channels like domains"/>
    <property type="match status" value="1"/>
</dbReference>
<keyword evidence="8 12" id="KW-0406">Ion transport</keyword>
<comment type="similarity">
    <text evidence="2 12">Belongs to the amiloride-sensitive sodium channel (TC 1.A.6) family.</text>
</comment>
<dbReference type="PANTHER" id="PTHR11690">
    <property type="entry name" value="AMILORIDE-SENSITIVE SODIUM CHANNEL-RELATED"/>
    <property type="match status" value="1"/>
</dbReference>
<keyword evidence="15" id="KW-1185">Reference proteome</keyword>
<dbReference type="GO" id="GO:0015280">
    <property type="term" value="F:ligand-gated sodium channel activity"/>
    <property type="evidence" value="ECO:0007669"/>
    <property type="project" value="TreeGrafter"/>
</dbReference>
<dbReference type="EMBL" id="CAJPEV010002732">
    <property type="protein sequence ID" value="CAG0897866.1"/>
    <property type="molecule type" value="Genomic_DNA"/>
</dbReference>